<protein>
    <submittedName>
        <fullName evidence="2">Uncharacterized protein</fullName>
    </submittedName>
</protein>
<gene>
    <name evidence="2" type="ORF">BDK51DRAFT_34708</name>
</gene>
<dbReference type="AlphaFoldDB" id="A0A4P9W3T0"/>
<accession>A0A4P9W3T0</accession>
<evidence type="ECO:0000256" key="1">
    <source>
        <dbReference type="SAM" id="MobiDB-lite"/>
    </source>
</evidence>
<feature type="region of interest" description="Disordered" evidence="1">
    <location>
        <begin position="1"/>
        <end position="134"/>
    </location>
</feature>
<evidence type="ECO:0000313" key="2">
    <source>
        <dbReference type="EMBL" id="RKO84806.1"/>
    </source>
</evidence>
<feature type="compositionally biased region" description="Basic and acidic residues" evidence="1">
    <location>
        <begin position="20"/>
        <end position="61"/>
    </location>
</feature>
<organism evidence="2 3">
    <name type="scientific">Blyttiomyces helicus</name>
    <dbReference type="NCBI Taxonomy" id="388810"/>
    <lineage>
        <taxon>Eukaryota</taxon>
        <taxon>Fungi</taxon>
        <taxon>Fungi incertae sedis</taxon>
        <taxon>Chytridiomycota</taxon>
        <taxon>Chytridiomycota incertae sedis</taxon>
        <taxon>Chytridiomycetes</taxon>
        <taxon>Chytridiomycetes incertae sedis</taxon>
        <taxon>Blyttiomyces</taxon>
    </lineage>
</organism>
<feature type="compositionally biased region" description="Basic and acidic residues" evidence="1">
    <location>
        <begin position="91"/>
        <end position="100"/>
    </location>
</feature>
<keyword evidence="3" id="KW-1185">Reference proteome</keyword>
<proteinExistence type="predicted"/>
<dbReference type="EMBL" id="KZ999715">
    <property type="protein sequence ID" value="RKO84806.1"/>
    <property type="molecule type" value="Genomic_DNA"/>
</dbReference>
<name>A0A4P9W3T0_9FUNG</name>
<evidence type="ECO:0000313" key="3">
    <source>
        <dbReference type="Proteomes" id="UP000269721"/>
    </source>
</evidence>
<feature type="region of interest" description="Disordered" evidence="1">
    <location>
        <begin position="165"/>
        <end position="184"/>
    </location>
</feature>
<feature type="compositionally biased region" description="Basic residues" evidence="1">
    <location>
        <begin position="101"/>
        <end position="120"/>
    </location>
</feature>
<dbReference type="Proteomes" id="UP000269721">
    <property type="component" value="Unassembled WGS sequence"/>
</dbReference>
<reference evidence="3" key="1">
    <citation type="journal article" date="2018" name="Nat. Microbiol.">
        <title>Leveraging single-cell genomics to expand the fungal tree of life.</title>
        <authorList>
            <person name="Ahrendt S.R."/>
            <person name="Quandt C.A."/>
            <person name="Ciobanu D."/>
            <person name="Clum A."/>
            <person name="Salamov A."/>
            <person name="Andreopoulos B."/>
            <person name="Cheng J.F."/>
            <person name="Woyke T."/>
            <person name="Pelin A."/>
            <person name="Henrissat B."/>
            <person name="Reynolds N.K."/>
            <person name="Benny G.L."/>
            <person name="Smith M.E."/>
            <person name="James T.Y."/>
            <person name="Grigoriev I.V."/>
        </authorList>
    </citation>
    <scope>NUCLEOTIDE SEQUENCE [LARGE SCALE GENOMIC DNA]</scope>
</reference>
<sequence>MPLSRRAKAELPSATRARIRSGDKKLNKLAERIADQVNKKRNDDSADEKEPAEREESGDVKSKKRAKMRLLSDGPDGAPKFSLTHPASVETYHETTEERRIRKPRHSKQRKQTAKRRSRFNRSGGRDDRAANGLVGWNPNFGSAGSPYVGLPVVLLRFAAAPGQGRRKEIGQKRPLLPESDDDFEDIVEPSSPLASVAPSSALLAQATRFAHRKFTHERPLIAESHSLNPLPAPL</sequence>